<dbReference type="GeneID" id="73468536"/>
<organism evidence="8 9">
    <name type="scientific">[Candida] subhashii</name>
    <dbReference type="NCBI Taxonomy" id="561895"/>
    <lineage>
        <taxon>Eukaryota</taxon>
        <taxon>Fungi</taxon>
        <taxon>Dikarya</taxon>
        <taxon>Ascomycota</taxon>
        <taxon>Saccharomycotina</taxon>
        <taxon>Pichiomycetes</taxon>
        <taxon>Debaryomycetaceae</taxon>
        <taxon>Spathaspora</taxon>
    </lineage>
</organism>
<evidence type="ECO:0000256" key="2">
    <source>
        <dbReference type="ARBA" id="ARBA00022737"/>
    </source>
</evidence>
<dbReference type="EMBL" id="JAGSYN010000066">
    <property type="protein sequence ID" value="KAG7664710.1"/>
    <property type="molecule type" value="Genomic_DNA"/>
</dbReference>
<dbReference type="Proteomes" id="UP000694255">
    <property type="component" value="Unassembled WGS sequence"/>
</dbReference>
<dbReference type="SMART" id="SM00355">
    <property type="entry name" value="ZnF_C2H2"/>
    <property type="match status" value="2"/>
</dbReference>
<evidence type="ECO:0000313" key="9">
    <source>
        <dbReference type="Proteomes" id="UP000694255"/>
    </source>
</evidence>
<evidence type="ECO:0000256" key="4">
    <source>
        <dbReference type="ARBA" id="ARBA00022833"/>
    </source>
</evidence>
<feature type="domain" description="C2H2-type" evidence="7">
    <location>
        <begin position="329"/>
        <end position="356"/>
    </location>
</feature>
<evidence type="ECO:0000256" key="1">
    <source>
        <dbReference type="ARBA" id="ARBA00022723"/>
    </source>
</evidence>
<dbReference type="RefSeq" id="XP_049264942.1">
    <property type="nucleotide sequence ID" value="XM_049405413.1"/>
</dbReference>
<comment type="caution">
    <text evidence="8">The sequence shown here is derived from an EMBL/GenBank/DDBJ whole genome shotgun (WGS) entry which is preliminary data.</text>
</comment>
<accession>A0A8J5QQE8</accession>
<feature type="domain" description="C2H2-type" evidence="7">
    <location>
        <begin position="357"/>
        <end position="386"/>
    </location>
</feature>
<evidence type="ECO:0000256" key="6">
    <source>
        <dbReference type="SAM" id="MobiDB-lite"/>
    </source>
</evidence>
<dbReference type="PROSITE" id="PS00028">
    <property type="entry name" value="ZINC_FINGER_C2H2_1"/>
    <property type="match status" value="2"/>
</dbReference>
<dbReference type="Pfam" id="PF00096">
    <property type="entry name" value="zf-C2H2"/>
    <property type="match status" value="1"/>
</dbReference>
<feature type="region of interest" description="Disordered" evidence="6">
    <location>
        <begin position="46"/>
        <end position="108"/>
    </location>
</feature>
<keyword evidence="9" id="KW-1185">Reference proteome</keyword>
<proteinExistence type="predicted"/>
<dbReference type="GO" id="GO:0000785">
    <property type="term" value="C:chromatin"/>
    <property type="evidence" value="ECO:0007669"/>
    <property type="project" value="TreeGrafter"/>
</dbReference>
<evidence type="ECO:0000256" key="5">
    <source>
        <dbReference type="PROSITE-ProRule" id="PRU00042"/>
    </source>
</evidence>
<feature type="compositionally biased region" description="Polar residues" evidence="6">
    <location>
        <begin position="279"/>
        <end position="295"/>
    </location>
</feature>
<gene>
    <name evidence="8" type="ORF">J8A68_001735</name>
</gene>
<reference evidence="8 9" key="1">
    <citation type="journal article" date="2021" name="DNA Res.">
        <title>Genome analysis of Candida subhashii reveals its hybrid nature and dual mitochondrial genome conformations.</title>
        <authorList>
            <person name="Mixao V."/>
            <person name="Hegedusova E."/>
            <person name="Saus E."/>
            <person name="Pryszcz L.P."/>
            <person name="Cillingova A."/>
            <person name="Nosek J."/>
            <person name="Gabaldon T."/>
        </authorList>
    </citation>
    <scope>NUCLEOTIDE SEQUENCE [LARGE SCALE GENOMIC DNA]</scope>
    <source>
        <strain evidence="8 9">CBS 10753</strain>
    </source>
</reference>
<feature type="region of interest" description="Disordered" evidence="6">
    <location>
        <begin position="265"/>
        <end position="303"/>
    </location>
</feature>
<dbReference type="PROSITE" id="PS50157">
    <property type="entry name" value="ZINC_FINGER_C2H2_2"/>
    <property type="match status" value="2"/>
</dbReference>
<protein>
    <recommendedName>
        <fullName evidence="7">C2H2-type domain-containing protein</fullName>
    </recommendedName>
</protein>
<evidence type="ECO:0000259" key="7">
    <source>
        <dbReference type="PROSITE" id="PS50157"/>
    </source>
</evidence>
<dbReference type="GO" id="GO:0000978">
    <property type="term" value="F:RNA polymerase II cis-regulatory region sequence-specific DNA binding"/>
    <property type="evidence" value="ECO:0007669"/>
    <property type="project" value="TreeGrafter"/>
</dbReference>
<dbReference type="InterPro" id="IPR013087">
    <property type="entry name" value="Znf_C2H2_type"/>
</dbReference>
<dbReference type="GO" id="GO:0005667">
    <property type="term" value="C:transcription regulator complex"/>
    <property type="evidence" value="ECO:0007669"/>
    <property type="project" value="TreeGrafter"/>
</dbReference>
<keyword evidence="2" id="KW-0677">Repeat</keyword>
<dbReference type="OrthoDB" id="6077919at2759"/>
<keyword evidence="4" id="KW-0862">Zinc</keyword>
<dbReference type="GO" id="GO:0000981">
    <property type="term" value="F:DNA-binding transcription factor activity, RNA polymerase II-specific"/>
    <property type="evidence" value="ECO:0007669"/>
    <property type="project" value="TreeGrafter"/>
</dbReference>
<dbReference type="PANTHER" id="PTHR14003">
    <property type="entry name" value="TRANSCRIPTIONAL REPRESSOR PROTEIN YY"/>
    <property type="match status" value="1"/>
</dbReference>
<keyword evidence="1" id="KW-0479">Metal-binding</keyword>
<sequence>MNSLILLPMYAEQFQIRESNNTTPVLEDLTVEEFEKSIEEFEQFLQQSADHSRNGSNAATENNVWNSSTNYSTASMTKQDSTLSIPTTNDSTYSHSRASGTTPGSSSQINLLPYATSTIHGPPLIKIDSFLSVPSRSTSRSISPNDFTNLEVTPPPSGIMGELDTNEISLLAGYFDTTNDCINLSDLFNSPDQGDPKPLNASLNPPIFDALSTVNFASSSNIEEPASAIPSLFRNNWSLKPANVPRSFPEIERSCTFRNIPNSYSEVEEGSSSTTTTSRPVSASPINNFQSSPPSLDSPKNVLPRTKMLKLVSGTTGRYKTAPKHPAIYQCDVCGRRYTRQSNCNSHVKTHSGERPFMCSNRDCDSSFYTKYDCKRHEDLHTNRNKFLCKGVLEDGTEWGCGKGFPRLESLRRHFKTIKGKKCKRRFMEEERRKKK</sequence>
<name>A0A8J5QQE8_9ASCO</name>
<dbReference type="GO" id="GO:0008270">
    <property type="term" value="F:zinc ion binding"/>
    <property type="evidence" value="ECO:0007669"/>
    <property type="project" value="UniProtKB-KW"/>
</dbReference>
<dbReference type="AlphaFoldDB" id="A0A8J5QQE8"/>
<dbReference type="PANTHER" id="PTHR14003:SF19">
    <property type="entry name" value="YY2 TRANSCRIPTION FACTOR"/>
    <property type="match status" value="1"/>
</dbReference>
<evidence type="ECO:0000313" key="8">
    <source>
        <dbReference type="EMBL" id="KAG7664710.1"/>
    </source>
</evidence>
<keyword evidence="3 5" id="KW-0863">Zinc-finger</keyword>
<evidence type="ECO:0000256" key="3">
    <source>
        <dbReference type="ARBA" id="ARBA00022771"/>
    </source>
</evidence>